<evidence type="ECO:0000313" key="1">
    <source>
        <dbReference type="EMBL" id="SHI07271.1"/>
    </source>
</evidence>
<name>A0A1M5Y5B3_9BRAD</name>
<dbReference type="EMBL" id="LT670817">
    <property type="protein sequence ID" value="SHI07271.1"/>
    <property type="molecule type" value="Genomic_DNA"/>
</dbReference>
<gene>
    <name evidence="1" type="ORF">SAMN05443248_7939</name>
</gene>
<organism evidence="1 2">
    <name type="scientific">Bradyrhizobium erythrophlei</name>
    <dbReference type="NCBI Taxonomy" id="1437360"/>
    <lineage>
        <taxon>Bacteria</taxon>
        <taxon>Pseudomonadati</taxon>
        <taxon>Pseudomonadota</taxon>
        <taxon>Alphaproteobacteria</taxon>
        <taxon>Hyphomicrobiales</taxon>
        <taxon>Nitrobacteraceae</taxon>
        <taxon>Bradyrhizobium</taxon>
    </lineage>
</organism>
<evidence type="ECO:0000313" key="2">
    <source>
        <dbReference type="Proteomes" id="UP000189796"/>
    </source>
</evidence>
<dbReference type="AlphaFoldDB" id="A0A1M5Y5B3"/>
<dbReference type="Proteomes" id="UP000189796">
    <property type="component" value="Chromosome I"/>
</dbReference>
<protein>
    <submittedName>
        <fullName evidence="1">Uncharacterized protein</fullName>
    </submittedName>
</protein>
<reference evidence="1 2" key="1">
    <citation type="submission" date="2016-11" db="EMBL/GenBank/DDBJ databases">
        <authorList>
            <person name="Jaros S."/>
            <person name="Januszkiewicz K."/>
            <person name="Wedrychowicz H."/>
        </authorList>
    </citation>
    <scope>NUCLEOTIDE SEQUENCE [LARGE SCALE GENOMIC DNA]</scope>
    <source>
        <strain evidence="1 2">GAS138</strain>
    </source>
</reference>
<accession>A0A1M5Y5B3</accession>
<proteinExistence type="predicted"/>
<sequence length="120" mass="13051">MAAQWAESRGVDVDPYPADWDNIDRLGAVVKRNTRGKLYDALAGHVRNERMLREGRPDSAVGFRAEKEPAICGSDALSMGLRQFDPDGLLFPGCSGLVLRTPKLARDRLESLAAGVILDG</sequence>